<dbReference type="Proteomes" id="UP000887565">
    <property type="component" value="Unplaced"/>
</dbReference>
<accession>A0A915KGS6</accession>
<dbReference type="InterPro" id="IPR014721">
    <property type="entry name" value="Ribsml_uS5_D2-typ_fold_subgr"/>
</dbReference>
<dbReference type="PANTHER" id="PTHR10457">
    <property type="entry name" value="MEVALONATE KINASE/GALACTOKINASE"/>
    <property type="match status" value="1"/>
</dbReference>
<dbReference type="PANTHER" id="PTHR10457:SF7">
    <property type="entry name" value="GALACTOKINASE-RELATED"/>
    <property type="match status" value="1"/>
</dbReference>
<protein>
    <submittedName>
        <fullName evidence="5">Galactokinase N-terminal domain-containing protein</fullName>
    </submittedName>
</protein>
<evidence type="ECO:0000313" key="4">
    <source>
        <dbReference type="Proteomes" id="UP000887565"/>
    </source>
</evidence>
<name>A0A915KGS6_ROMCU</name>
<keyword evidence="1" id="KW-0547">Nucleotide-binding</keyword>
<evidence type="ECO:0000256" key="1">
    <source>
        <dbReference type="ARBA" id="ARBA00022741"/>
    </source>
</evidence>
<sequence length="54" mass="6244">MPIKDDVIQFFKDRFNFEPNFLVRAPGRVNLIGEHIDYNGFGVLPMALSQSIYL</sequence>
<organism evidence="4 5">
    <name type="scientific">Romanomermis culicivorax</name>
    <name type="common">Nematode worm</name>
    <dbReference type="NCBI Taxonomy" id="13658"/>
    <lineage>
        <taxon>Eukaryota</taxon>
        <taxon>Metazoa</taxon>
        <taxon>Ecdysozoa</taxon>
        <taxon>Nematoda</taxon>
        <taxon>Enoplea</taxon>
        <taxon>Dorylaimia</taxon>
        <taxon>Mermithida</taxon>
        <taxon>Mermithoidea</taxon>
        <taxon>Mermithidae</taxon>
        <taxon>Romanomermis</taxon>
    </lineage>
</organism>
<evidence type="ECO:0000313" key="5">
    <source>
        <dbReference type="WBParaSite" id="nRc.2.0.1.t37159-RA"/>
    </source>
</evidence>
<dbReference type="GO" id="GO:0005829">
    <property type="term" value="C:cytosol"/>
    <property type="evidence" value="ECO:0007669"/>
    <property type="project" value="TreeGrafter"/>
</dbReference>
<dbReference type="GO" id="GO:0004335">
    <property type="term" value="F:galactokinase activity"/>
    <property type="evidence" value="ECO:0007669"/>
    <property type="project" value="TreeGrafter"/>
</dbReference>
<reference evidence="5" key="1">
    <citation type="submission" date="2022-11" db="UniProtKB">
        <authorList>
            <consortium name="WormBaseParasite"/>
        </authorList>
    </citation>
    <scope>IDENTIFICATION</scope>
</reference>
<dbReference type="GO" id="GO:0006012">
    <property type="term" value="P:galactose metabolic process"/>
    <property type="evidence" value="ECO:0007669"/>
    <property type="project" value="TreeGrafter"/>
</dbReference>
<dbReference type="InterPro" id="IPR019539">
    <property type="entry name" value="GalKase_N"/>
</dbReference>
<dbReference type="InterPro" id="IPR019741">
    <property type="entry name" value="Galactokinase_CS"/>
</dbReference>
<feature type="domain" description="Galactokinase N-terminal" evidence="3">
    <location>
        <begin position="10"/>
        <end position="53"/>
    </location>
</feature>
<proteinExistence type="predicted"/>
<keyword evidence="4" id="KW-1185">Reference proteome</keyword>
<dbReference type="PROSITE" id="PS00106">
    <property type="entry name" value="GALACTOKINASE"/>
    <property type="match status" value="1"/>
</dbReference>
<dbReference type="Pfam" id="PF10509">
    <property type="entry name" value="GalKase_gal_bdg"/>
    <property type="match status" value="1"/>
</dbReference>
<evidence type="ECO:0000259" key="3">
    <source>
        <dbReference type="Pfam" id="PF10509"/>
    </source>
</evidence>
<dbReference type="AlphaFoldDB" id="A0A915KGS6"/>
<dbReference type="Gene3D" id="3.30.230.10">
    <property type="match status" value="1"/>
</dbReference>
<keyword evidence="2" id="KW-0067">ATP-binding</keyword>
<dbReference type="SUPFAM" id="SSF54211">
    <property type="entry name" value="Ribosomal protein S5 domain 2-like"/>
    <property type="match status" value="1"/>
</dbReference>
<evidence type="ECO:0000256" key="2">
    <source>
        <dbReference type="ARBA" id="ARBA00022840"/>
    </source>
</evidence>
<dbReference type="InterPro" id="IPR020568">
    <property type="entry name" value="Ribosomal_Su5_D2-typ_SF"/>
</dbReference>
<dbReference type="GO" id="GO:0005524">
    <property type="term" value="F:ATP binding"/>
    <property type="evidence" value="ECO:0007669"/>
    <property type="project" value="UniProtKB-KW"/>
</dbReference>
<dbReference type="WBParaSite" id="nRc.2.0.1.t37159-RA">
    <property type="protein sequence ID" value="nRc.2.0.1.t37159-RA"/>
    <property type="gene ID" value="nRc.2.0.1.g37159"/>
</dbReference>